<dbReference type="EMBL" id="MH588546">
    <property type="protein sequence ID" value="AXQ69378.1"/>
    <property type="molecule type" value="Genomic_DNA"/>
</dbReference>
<organism evidence="1 2">
    <name type="scientific">Caulobacter phage CcrBL9</name>
    <dbReference type="NCBI Taxonomy" id="2283270"/>
    <lineage>
        <taxon>Viruses</taxon>
        <taxon>Duplodnaviria</taxon>
        <taxon>Heunggongvirae</taxon>
        <taxon>Uroviricota</taxon>
        <taxon>Caudoviricetes</taxon>
        <taxon>Jeanschmidtviridae</taxon>
        <taxon>Bertelyvirus</taxon>
        <taxon>Bertelyvirus BL9</taxon>
    </lineage>
</organism>
<sequence>MRTPEEIKELPRLEPRYGGTFVLLNDERMLIRRAVPDFQLGGEMKQLASQGRAILVFKEVHHDCRHCRARREAFAKEHPNLTRPTLIERLRAAKDRDAYWCNTCQATGWVVEPIEDLIKRLDIVTWEKKAAALSNEELKVEMAQASDLNFRLHKKGFPPDVLAAEAARRL</sequence>
<name>A0A385EF33_9CAUD</name>
<accession>A0A385EF33</accession>
<gene>
    <name evidence="1" type="ORF">CcrBL9_gp354</name>
</gene>
<dbReference type="Proteomes" id="UP000259421">
    <property type="component" value="Segment"/>
</dbReference>
<keyword evidence="2" id="KW-1185">Reference proteome</keyword>
<evidence type="ECO:0000313" key="2">
    <source>
        <dbReference type="Proteomes" id="UP000259421"/>
    </source>
</evidence>
<reference evidence="2" key="1">
    <citation type="submission" date="2018-07" db="EMBL/GenBank/DDBJ databases">
        <title>Giant CbK-like Caulobacter bacteriophages have genetically divergent genomes.</title>
        <authorList>
            <person name="Wilson K.M."/>
            <person name="Ely B."/>
        </authorList>
    </citation>
    <scope>NUCLEOTIDE SEQUENCE [LARGE SCALE GENOMIC DNA]</scope>
</reference>
<protein>
    <submittedName>
        <fullName evidence="1">Uncharacterized protein</fullName>
    </submittedName>
</protein>
<proteinExistence type="predicted"/>
<evidence type="ECO:0000313" key="1">
    <source>
        <dbReference type="EMBL" id="AXQ69378.1"/>
    </source>
</evidence>
<reference evidence="1 2" key="2">
    <citation type="submission" date="2018-09" db="EMBL/GenBank/DDBJ databases">
        <title>Giant CbK-like Caulobacter bacteriophages have genetically divergent genomes.</title>
        <authorList>
            <person name="Wilson K."/>
            <person name="Ely B."/>
        </authorList>
    </citation>
    <scope>NUCLEOTIDE SEQUENCE [LARGE SCALE GENOMIC DNA]</scope>
</reference>